<dbReference type="AlphaFoldDB" id="A0A151AH31"/>
<protein>
    <submittedName>
        <fullName evidence="3">Uncharacterized protein</fullName>
    </submittedName>
</protein>
<dbReference type="InterPro" id="IPR046739">
    <property type="entry name" value="DUF6789"/>
</dbReference>
<dbReference type="EMBL" id="LTAZ01000003">
    <property type="protein sequence ID" value="KYH26913.1"/>
    <property type="molecule type" value="Genomic_DNA"/>
</dbReference>
<keyword evidence="2" id="KW-0472">Membrane</keyword>
<name>A0A151AH31_9EURY</name>
<proteinExistence type="predicted"/>
<evidence type="ECO:0000313" key="4">
    <source>
        <dbReference type="Proteomes" id="UP000075321"/>
    </source>
</evidence>
<evidence type="ECO:0000256" key="1">
    <source>
        <dbReference type="SAM" id="MobiDB-lite"/>
    </source>
</evidence>
<feature type="region of interest" description="Disordered" evidence="1">
    <location>
        <begin position="162"/>
        <end position="183"/>
    </location>
</feature>
<dbReference type="RefSeq" id="WP_245634020.1">
    <property type="nucleotide sequence ID" value="NZ_LTAZ01000003.1"/>
</dbReference>
<dbReference type="Pfam" id="PF20587">
    <property type="entry name" value="DUF6789"/>
    <property type="match status" value="1"/>
</dbReference>
<evidence type="ECO:0000256" key="2">
    <source>
        <dbReference type="SAM" id="Phobius"/>
    </source>
</evidence>
<keyword evidence="4" id="KW-1185">Reference proteome</keyword>
<feature type="transmembrane region" description="Helical" evidence="2">
    <location>
        <begin position="127"/>
        <end position="152"/>
    </location>
</feature>
<sequence>MEIVRSSIVGGIAATGVLTVFLLVADSLLAGTNLFVLATFMSLCAIGGPPYCEPGGLMAAALTFVSFLALFTLAWPLLFAGFTWGLPGKSGLTHGVIFGLVLWTGYVGTVLYGIGIGGETLVASLPLLVVMLSAYLATGSFSAASTIVSLAIERSWGRPWTNHDGRTDPRAPADRRGIDRTVP</sequence>
<evidence type="ECO:0000313" key="3">
    <source>
        <dbReference type="EMBL" id="KYH26913.1"/>
    </source>
</evidence>
<feature type="transmembrane region" description="Helical" evidence="2">
    <location>
        <begin position="96"/>
        <end position="115"/>
    </location>
</feature>
<keyword evidence="2" id="KW-1133">Transmembrane helix</keyword>
<feature type="transmembrane region" description="Helical" evidence="2">
    <location>
        <begin position="57"/>
        <end position="84"/>
    </location>
</feature>
<keyword evidence="2" id="KW-0812">Transmembrane</keyword>
<gene>
    <name evidence="3" type="ORF">HAPAU_08010</name>
</gene>
<feature type="transmembrane region" description="Helical" evidence="2">
    <location>
        <begin position="32"/>
        <end position="51"/>
    </location>
</feature>
<reference evidence="3 4" key="1">
    <citation type="submission" date="2016-02" db="EMBL/GenBank/DDBJ databases">
        <title>Genome sequence of Halalkalicoccus paucihalophilus DSM 24557.</title>
        <authorList>
            <person name="Poehlein A."/>
            <person name="Daniel R."/>
        </authorList>
    </citation>
    <scope>NUCLEOTIDE SEQUENCE [LARGE SCALE GENOMIC DNA]</scope>
    <source>
        <strain evidence="3 4">DSM 24557</strain>
    </source>
</reference>
<feature type="transmembrane region" description="Helical" evidence="2">
    <location>
        <begin position="6"/>
        <end position="25"/>
    </location>
</feature>
<accession>A0A151AH31</accession>
<organism evidence="3 4">
    <name type="scientific">Halalkalicoccus paucihalophilus</name>
    <dbReference type="NCBI Taxonomy" id="1008153"/>
    <lineage>
        <taxon>Archaea</taxon>
        <taxon>Methanobacteriati</taxon>
        <taxon>Methanobacteriota</taxon>
        <taxon>Stenosarchaea group</taxon>
        <taxon>Halobacteria</taxon>
        <taxon>Halobacteriales</taxon>
        <taxon>Halococcaceae</taxon>
        <taxon>Halalkalicoccus</taxon>
    </lineage>
</organism>
<dbReference type="Proteomes" id="UP000075321">
    <property type="component" value="Unassembled WGS sequence"/>
</dbReference>
<comment type="caution">
    <text evidence="3">The sequence shown here is derived from an EMBL/GenBank/DDBJ whole genome shotgun (WGS) entry which is preliminary data.</text>
</comment>